<evidence type="ECO:0000313" key="2">
    <source>
        <dbReference type="EMBL" id="CAF0898336.1"/>
    </source>
</evidence>
<dbReference type="EMBL" id="CAJNOU010000121">
    <property type="protein sequence ID" value="CAF0874539.1"/>
    <property type="molecule type" value="Genomic_DNA"/>
</dbReference>
<sequence>MEESIDYHLAKRFNATDEQNFRSTFQCLSGEIILKIFEYFNTKEIFQSFSNLNSFLTSCIFDQRQQLHVHLDHEMCYLPDNYSSSQVISLHMNNVIIPIGIFHNLKSLSIVYRNEKKDECLQMINEVSQSFNKYF</sequence>
<evidence type="ECO:0000313" key="1">
    <source>
        <dbReference type="EMBL" id="CAF0874539.1"/>
    </source>
</evidence>
<reference evidence="1" key="1">
    <citation type="submission" date="2021-02" db="EMBL/GenBank/DDBJ databases">
        <authorList>
            <person name="Nowell W R."/>
        </authorList>
    </citation>
    <scope>NUCLEOTIDE SEQUENCE</scope>
</reference>
<organism evidence="1 3">
    <name type="scientific">Rotaria sordida</name>
    <dbReference type="NCBI Taxonomy" id="392033"/>
    <lineage>
        <taxon>Eukaryota</taxon>
        <taxon>Metazoa</taxon>
        <taxon>Spiralia</taxon>
        <taxon>Gnathifera</taxon>
        <taxon>Rotifera</taxon>
        <taxon>Eurotatoria</taxon>
        <taxon>Bdelloidea</taxon>
        <taxon>Philodinida</taxon>
        <taxon>Philodinidae</taxon>
        <taxon>Rotaria</taxon>
    </lineage>
</organism>
<dbReference type="Proteomes" id="UP000663882">
    <property type="component" value="Unassembled WGS sequence"/>
</dbReference>
<accession>A0A813XS79</accession>
<dbReference type="AlphaFoldDB" id="A0A813XS79"/>
<dbReference type="Proteomes" id="UP000663889">
    <property type="component" value="Unassembled WGS sequence"/>
</dbReference>
<evidence type="ECO:0008006" key="4">
    <source>
        <dbReference type="Google" id="ProtNLM"/>
    </source>
</evidence>
<proteinExistence type="predicted"/>
<comment type="caution">
    <text evidence="1">The sequence shown here is derived from an EMBL/GenBank/DDBJ whole genome shotgun (WGS) entry which is preliminary data.</text>
</comment>
<protein>
    <recommendedName>
        <fullName evidence="4">F-box domain-containing protein</fullName>
    </recommendedName>
</protein>
<name>A0A813XS79_9BILA</name>
<dbReference type="OrthoDB" id="10358281at2759"/>
<dbReference type="EMBL" id="CAJNOO010000306">
    <property type="protein sequence ID" value="CAF0898336.1"/>
    <property type="molecule type" value="Genomic_DNA"/>
</dbReference>
<gene>
    <name evidence="2" type="ORF">RFH988_LOCUS8850</name>
    <name evidence="1" type="ORF">SEV965_LOCUS4293</name>
</gene>
<evidence type="ECO:0000313" key="3">
    <source>
        <dbReference type="Proteomes" id="UP000663889"/>
    </source>
</evidence>